<keyword evidence="1" id="KW-0479">Metal-binding</keyword>
<dbReference type="GO" id="GO:0008270">
    <property type="term" value="F:zinc ion binding"/>
    <property type="evidence" value="ECO:0007669"/>
    <property type="project" value="UniProtKB-KW"/>
</dbReference>
<feature type="compositionally biased region" description="Basic and acidic residues" evidence="2">
    <location>
        <begin position="196"/>
        <end position="206"/>
    </location>
</feature>
<keyword evidence="1" id="KW-0863">Zinc-finger</keyword>
<evidence type="ECO:0000256" key="2">
    <source>
        <dbReference type="SAM" id="MobiDB-lite"/>
    </source>
</evidence>
<evidence type="ECO:0000313" key="4">
    <source>
        <dbReference type="EMBL" id="CAI2364076.1"/>
    </source>
</evidence>
<organism evidence="4 5">
    <name type="scientific">Euplotes crassus</name>
    <dbReference type="NCBI Taxonomy" id="5936"/>
    <lineage>
        <taxon>Eukaryota</taxon>
        <taxon>Sar</taxon>
        <taxon>Alveolata</taxon>
        <taxon>Ciliophora</taxon>
        <taxon>Intramacronucleata</taxon>
        <taxon>Spirotrichea</taxon>
        <taxon>Hypotrichia</taxon>
        <taxon>Euplotida</taxon>
        <taxon>Euplotidae</taxon>
        <taxon>Moneuplotes</taxon>
    </lineage>
</organism>
<dbReference type="EMBL" id="CAMPGE010005229">
    <property type="protein sequence ID" value="CAI2364076.1"/>
    <property type="molecule type" value="Genomic_DNA"/>
</dbReference>
<evidence type="ECO:0000313" key="5">
    <source>
        <dbReference type="Proteomes" id="UP001295684"/>
    </source>
</evidence>
<feature type="domain" description="C2H2-type" evidence="3">
    <location>
        <begin position="256"/>
        <end position="283"/>
    </location>
</feature>
<feature type="region of interest" description="Disordered" evidence="2">
    <location>
        <begin position="57"/>
        <end position="112"/>
    </location>
</feature>
<accession>A0AAD1UCH6</accession>
<sequence>MSVINKVLHIEASSASAEENDSKDIEKALSRVFNNKKGNKRTISKIGAKEDIIVENKEKDKQKEPLKLRERSPSIEFVAENNPNEASGDIRAGKHVKEDLDSDDELDESEKSNPNFPLILIKSWEREIRRDINGVRKSLMKNLPVLPLNPLQHMLHIPEKVEVDTDSDVEIIEEKRPDLSPKDPYIKIKCVFNDKSPSRNSREESKVYNSSFKRTLERPSPPPRSKNPSKQRQKKGSSTKRRNLRGLEHPEGDRSMLCKDCGKYFSKYGLGGHRAKFHAGENPGYKIKLQIRRRNEEKRTILRLAQFLYFQKYDRTDIHPKDINRSLLCKLKKKIENDDALKEQLINCDYIEFLRKKRASFLHRDK</sequence>
<dbReference type="InterPro" id="IPR013087">
    <property type="entry name" value="Znf_C2H2_type"/>
</dbReference>
<feature type="compositionally biased region" description="Basic residues" evidence="2">
    <location>
        <begin position="227"/>
        <end position="244"/>
    </location>
</feature>
<feature type="region of interest" description="Disordered" evidence="2">
    <location>
        <begin position="196"/>
        <end position="251"/>
    </location>
</feature>
<reference evidence="4" key="1">
    <citation type="submission" date="2023-07" db="EMBL/GenBank/DDBJ databases">
        <authorList>
            <consortium name="AG Swart"/>
            <person name="Singh M."/>
            <person name="Singh A."/>
            <person name="Seah K."/>
            <person name="Emmerich C."/>
        </authorList>
    </citation>
    <scope>NUCLEOTIDE SEQUENCE</scope>
    <source>
        <strain evidence="4">DP1</strain>
    </source>
</reference>
<evidence type="ECO:0000256" key="1">
    <source>
        <dbReference type="PROSITE-ProRule" id="PRU00042"/>
    </source>
</evidence>
<name>A0AAD1UCH6_EUPCR</name>
<dbReference type="AlphaFoldDB" id="A0AAD1UCH6"/>
<protein>
    <recommendedName>
        <fullName evidence="3">C2H2-type domain-containing protein</fullName>
    </recommendedName>
</protein>
<proteinExistence type="predicted"/>
<dbReference type="Proteomes" id="UP001295684">
    <property type="component" value="Unassembled WGS sequence"/>
</dbReference>
<gene>
    <name evidence="4" type="ORF">ECRASSUSDP1_LOCUS5417</name>
</gene>
<keyword evidence="5" id="KW-1185">Reference proteome</keyword>
<comment type="caution">
    <text evidence="4">The sequence shown here is derived from an EMBL/GenBank/DDBJ whole genome shotgun (WGS) entry which is preliminary data.</text>
</comment>
<dbReference type="PROSITE" id="PS50157">
    <property type="entry name" value="ZINC_FINGER_C2H2_2"/>
    <property type="match status" value="1"/>
</dbReference>
<keyword evidence="1" id="KW-0862">Zinc</keyword>
<feature type="compositionally biased region" description="Basic and acidic residues" evidence="2">
    <location>
        <begin position="57"/>
        <end position="73"/>
    </location>
</feature>
<evidence type="ECO:0000259" key="3">
    <source>
        <dbReference type="PROSITE" id="PS50157"/>
    </source>
</evidence>